<proteinExistence type="predicted"/>
<dbReference type="EMBL" id="SOJN01000094">
    <property type="protein sequence ID" value="TET45126.1"/>
    <property type="molecule type" value="Genomic_DNA"/>
</dbReference>
<evidence type="ECO:0000313" key="1">
    <source>
        <dbReference type="EMBL" id="TET45126.1"/>
    </source>
</evidence>
<accession>A0A523URE8</accession>
<gene>
    <name evidence="1" type="ORF">E3J62_08420</name>
</gene>
<protein>
    <submittedName>
        <fullName evidence="1">DUF72 domain-containing protein</fullName>
    </submittedName>
</protein>
<dbReference type="Gene3D" id="3.20.20.410">
    <property type="entry name" value="Protein of unknown function UPF0759"/>
    <property type="match status" value="1"/>
</dbReference>
<sequence>MTRIGTSGYSFSDWKGPIYPKNIKDPSLLPYYEIELGFDTVEINFTYYRLPNARTTEAMAKKVSDKFTFVVRSNKDMTHEIWSDKKRTEIIDNSDVFTQFIEGLRPMTEKNKLSCILLQFPVFFLASSRNEDYILQCKDRLKGVPVVVEFRNKAWIRDRTFDFLKNNELGFCIVDEPPLPRLVPYKPIATSGVAYFRFHGRNKNWFRASREERYNYLYSEEELKKFVPDIEKMARSGLNTLVFFNNCHAGSAARNALMMKKFLGLLDEFSQGQKYAIGEDEREPGMLF</sequence>
<organism evidence="1 2">
    <name type="scientific">candidate division TA06 bacterium</name>
    <dbReference type="NCBI Taxonomy" id="2250710"/>
    <lineage>
        <taxon>Bacteria</taxon>
        <taxon>Bacteria division TA06</taxon>
    </lineage>
</organism>
<dbReference type="Pfam" id="PF01904">
    <property type="entry name" value="DUF72"/>
    <property type="match status" value="1"/>
</dbReference>
<dbReference type="AlphaFoldDB" id="A0A523URE8"/>
<dbReference type="Proteomes" id="UP000315525">
    <property type="component" value="Unassembled WGS sequence"/>
</dbReference>
<evidence type="ECO:0000313" key="2">
    <source>
        <dbReference type="Proteomes" id="UP000315525"/>
    </source>
</evidence>
<dbReference type="SUPFAM" id="SSF117396">
    <property type="entry name" value="TM1631-like"/>
    <property type="match status" value="1"/>
</dbReference>
<name>A0A523URE8_UNCT6</name>
<dbReference type="InterPro" id="IPR002763">
    <property type="entry name" value="DUF72"/>
</dbReference>
<dbReference type="PANTHER" id="PTHR30348">
    <property type="entry name" value="UNCHARACTERIZED PROTEIN YECE"/>
    <property type="match status" value="1"/>
</dbReference>
<dbReference type="InterPro" id="IPR036520">
    <property type="entry name" value="UPF0759_sf"/>
</dbReference>
<reference evidence="1 2" key="1">
    <citation type="submission" date="2019-03" db="EMBL/GenBank/DDBJ databases">
        <title>Metabolic potential of uncultured bacteria and archaea associated with petroleum seepage in deep-sea sediments.</title>
        <authorList>
            <person name="Dong X."/>
            <person name="Hubert C."/>
        </authorList>
    </citation>
    <scope>NUCLEOTIDE SEQUENCE [LARGE SCALE GENOMIC DNA]</scope>
    <source>
        <strain evidence="1">E44_bin18</strain>
    </source>
</reference>
<comment type="caution">
    <text evidence="1">The sequence shown here is derived from an EMBL/GenBank/DDBJ whole genome shotgun (WGS) entry which is preliminary data.</text>
</comment>
<dbReference type="PANTHER" id="PTHR30348:SF13">
    <property type="entry name" value="UPF0759 PROTEIN YUNF"/>
    <property type="match status" value="1"/>
</dbReference>